<dbReference type="UniPathway" id="UPA00098">
    <property type="reaction ID" value="UER00361"/>
</dbReference>
<sequence length="285" mass="30023">MLKDKKISIIGTGNMGEALVSGLISSGSTDPENIICTDIRENQLDSVKEKYGVATTANNLDAVKAAEIIIYAVKPQIIASVLRETASGLDMSKLIISIAAGVPLAAIESCLNKKLRLIRAMPNIAAFVKESATVIAAGKNATKEDVKLAMAIFDSMGKTIFLKENILMDAITGLSGSGPAYIFLIVEALADAGVKMGLSRQDALFLSTQTVLGAAKLLMETKEHPGKLKDMVTSPGGTAIAGIHTLEKGGLRTTLINAVEVATQRSKELGEIITKSFADDNYNGK</sequence>
<dbReference type="FunFam" id="1.10.3730.10:FF:000001">
    <property type="entry name" value="Pyrroline-5-carboxylate reductase"/>
    <property type="match status" value="1"/>
</dbReference>
<dbReference type="GO" id="GO:0004735">
    <property type="term" value="F:pyrroline-5-carboxylate reductase activity"/>
    <property type="evidence" value="ECO:0007669"/>
    <property type="project" value="UniProtKB-UniRule"/>
</dbReference>
<keyword evidence="6 8" id="KW-0521">NADP</keyword>
<evidence type="ECO:0000313" key="14">
    <source>
        <dbReference type="Proteomes" id="UP000603434"/>
    </source>
</evidence>
<evidence type="ECO:0000256" key="3">
    <source>
        <dbReference type="ARBA" id="ARBA00022490"/>
    </source>
</evidence>
<keyword evidence="4 8" id="KW-0028">Amino-acid biosynthesis</keyword>
<evidence type="ECO:0000256" key="9">
    <source>
        <dbReference type="NCBIfam" id="TIGR00112"/>
    </source>
</evidence>
<evidence type="ECO:0000256" key="7">
    <source>
        <dbReference type="ARBA" id="ARBA00023002"/>
    </source>
</evidence>
<evidence type="ECO:0000256" key="1">
    <source>
        <dbReference type="ARBA" id="ARBA00004496"/>
    </source>
</evidence>
<dbReference type="Gene3D" id="1.10.3730.10">
    <property type="entry name" value="ProC C-terminal domain-like"/>
    <property type="match status" value="1"/>
</dbReference>
<comment type="caution">
    <text evidence="13">The sequence shown here is derived from an EMBL/GenBank/DDBJ whole genome shotgun (WGS) entry which is preliminary data.</text>
</comment>
<evidence type="ECO:0000256" key="2">
    <source>
        <dbReference type="ARBA" id="ARBA00005525"/>
    </source>
</evidence>
<comment type="pathway">
    <text evidence="8">Amino-acid biosynthesis; L-proline biosynthesis; L-proline from L-glutamate 5-semialdehyde: step 1/1.</text>
</comment>
<dbReference type="EMBL" id="JACNJH010000102">
    <property type="protein sequence ID" value="MBC8360716.1"/>
    <property type="molecule type" value="Genomic_DNA"/>
</dbReference>
<dbReference type="InterPro" id="IPR029036">
    <property type="entry name" value="P5CR_dimer"/>
</dbReference>
<dbReference type="PANTHER" id="PTHR11645">
    <property type="entry name" value="PYRROLINE-5-CARBOXYLATE REDUCTASE"/>
    <property type="match status" value="1"/>
</dbReference>
<feature type="domain" description="Pyrroline-5-carboxylate reductase dimerisation" evidence="12">
    <location>
        <begin position="167"/>
        <end position="269"/>
    </location>
</feature>
<keyword evidence="3 8" id="KW-0963">Cytoplasm</keyword>
<dbReference type="Pfam" id="PF14748">
    <property type="entry name" value="P5CR_dimer"/>
    <property type="match status" value="1"/>
</dbReference>
<accession>A0A8J6NPS1</accession>
<feature type="binding site" evidence="10">
    <location>
        <begin position="10"/>
        <end position="15"/>
    </location>
    <ligand>
        <name>NADP(+)</name>
        <dbReference type="ChEBI" id="CHEBI:58349"/>
    </ligand>
</feature>
<dbReference type="GO" id="GO:0005737">
    <property type="term" value="C:cytoplasm"/>
    <property type="evidence" value="ECO:0007669"/>
    <property type="project" value="UniProtKB-SubCell"/>
</dbReference>
<comment type="catalytic activity">
    <reaction evidence="8">
        <text>L-proline + NAD(+) = (S)-1-pyrroline-5-carboxylate + NADH + 2 H(+)</text>
        <dbReference type="Rhea" id="RHEA:14105"/>
        <dbReference type="ChEBI" id="CHEBI:15378"/>
        <dbReference type="ChEBI" id="CHEBI:17388"/>
        <dbReference type="ChEBI" id="CHEBI:57540"/>
        <dbReference type="ChEBI" id="CHEBI:57945"/>
        <dbReference type="ChEBI" id="CHEBI:60039"/>
        <dbReference type="EC" id="1.5.1.2"/>
    </reaction>
</comment>
<feature type="binding site" evidence="10">
    <location>
        <begin position="72"/>
        <end position="75"/>
    </location>
    <ligand>
        <name>NADP(+)</name>
        <dbReference type="ChEBI" id="CHEBI:58349"/>
    </ligand>
</feature>
<keyword evidence="7 8" id="KW-0560">Oxidoreductase</keyword>
<keyword evidence="5 8" id="KW-0641">Proline biosynthesis</keyword>
<dbReference type="GO" id="GO:0055129">
    <property type="term" value="P:L-proline biosynthetic process"/>
    <property type="evidence" value="ECO:0007669"/>
    <property type="project" value="UniProtKB-UniRule"/>
</dbReference>
<feature type="domain" description="Pyrroline-5-carboxylate reductase catalytic N-terminal" evidence="11">
    <location>
        <begin position="6"/>
        <end position="101"/>
    </location>
</feature>
<evidence type="ECO:0000256" key="8">
    <source>
        <dbReference type="HAMAP-Rule" id="MF_01925"/>
    </source>
</evidence>
<dbReference type="HAMAP" id="MF_01925">
    <property type="entry name" value="P5C_reductase"/>
    <property type="match status" value="1"/>
</dbReference>
<evidence type="ECO:0000313" key="13">
    <source>
        <dbReference type="EMBL" id="MBC8360716.1"/>
    </source>
</evidence>
<evidence type="ECO:0000256" key="4">
    <source>
        <dbReference type="ARBA" id="ARBA00022605"/>
    </source>
</evidence>
<evidence type="ECO:0000259" key="11">
    <source>
        <dbReference type="Pfam" id="PF03807"/>
    </source>
</evidence>
<evidence type="ECO:0000256" key="10">
    <source>
        <dbReference type="PIRSR" id="PIRSR000193-1"/>
    </source>
</evidence>
<dbReference type="PIRSF" id="PIRSF000193">
    <property type="entry name" value="Pyrrol-5-carb_rd"/>
    <property type="match status" value="1"/>
</dbReference>
<dbReference type="NCBIfam" id="TIGR00112">
    <property type="entry name" value="proC"/>
    <property type="match status" value="1"/>
</dbReference>
<gene>
    <name evidence="8 13" type="primary">proC</name>
    <name evidence="13" type="ORF">H8E23_04910</name>
</gene>
<comment type="catalytic activity">
    <reaction evidence="8">
        <text>L-proline + NADP(+) = (S)-1-pyrroline-5-carboxylate + NADPH + 2 H(+)</text>
        <dbReference type="Rhea" id="RHEA:14109"/>
        <dbReference type="ChEBI" id="CHEBI:15378"/>
        <dbReference type="ChEBI" id="CHEBI:17388"/>
        <dbReference type="ChEBI" id="CHEBI:57783"/>
        <dbReference type="ChEBI" id="CHEBI:58349"/>
        <dbReference type="ChEBI" id="CHEBI:60039"/>
        <dbReference type="EC" id="1.5.1.2"/>
    </reaction>
</comment>
<dbReference type="InterPro" id="IPR028939">
    <property type="entry name" value="P5C_Rdtase_cat_N"/>
</dbReference>
<reference evidence="13 14" key="1">
    <citation type="submission" date="2020-08" db="EMBL/GenBank/DDBJ databases">
        <title>Bridging the membrane lipid divide: bacteria of the FCB group superphylum have the potential to synthesize archaeal ether lipids.</title>
        <authorList>
            <person name="Villanueva L."/>
            <person name="Von Meijenfeldt F.A.B."/>
            <person name="Westbye A.B."/>
            <person name="Yadav S."/>
            <person name="Hopmans E.C."/>
            <person name="Dutilh B.E."/>
            <person name="Sinninghe Damste J.S."/>
        </authorList>
    </citation>
    <scope>NUCLEOTIDE SEQUENCE [LARGE SCALE GENOMIC DNA]</scope>
    <source>
        <strain evidence="13">NIOZ-UU30</strain>
    </source>
</reference>
<comment type="function">
    <text evidence="8">Catalyzes the reduction of 1-pyrroline-5-carboxylate (PCA) to L-proline.</text>
</comment>
<organism evidence="13 14">
    <name type="scientific">Candidatus Desulfatibia profunda</name>
    <dbReference type="NCBI Taxonomy" id="2841695"/>
    <lineage>
        <taxon>Bacteria</taxon>
        <taxon>Pseudomonadati</taxon>
        <taxon>Thermodesulfobacteriota</taxon>
        <taxon>Desulfobacteria</taxon>
        <taxon>Desulfobacterales</taxon>
        <taxon>Desulfobacterales incertae sedis</taxon>
        <taxon>Candidatus Desulfatibia</taxon>
    </lineage>
</organism>
<dbReference type="Proteomes" id="UP000603434">
    <property type="component" value="Unassembled WGS sequence"/>
</dbReference>
<dbReference type="SUPFAM" id="SSF51735">
    <property type="entry name" value="NAD(P)-binding Rossmann-fold domains"/>
    <property type="match status" value="1"/>
</dbReference>
<dbReference type="Pfam" id="PF03807">
    <property type="entry name" value="F420_oxidored"/>
    <property type="match status" value="1"/>
</dbReference>
<proteinExistence type="inferred from homology"/>
<evidence type="ECO:0000256" key="6">
    <source>
        <dbReference type="ARBA" id="ARBA00022857"/>
    </source>
</evidence>
<evidence type="ECO:0000259" key="12">
    <source>
        <dbReference type="Pfam" id="PF14748"/>
    </source>
</evidence>
<dbReference type="SUPFAM" id="SSF48179">
    <property type="entry name" value="6-phosphogluconate dehydrogenase C-terminal domain-like"/>
    <property type="match status" value="1"/>
</dbReference>
<protein>
    <recommendedName>
        <fullName evidence="8 9">Pyrroline-5-carboxylate reductase</fullName>
        <shortName evidence="8">P5C reductase</shortName>
        <shortName evidence="8">P5CR</shortName>
        <ecNumber evidence="8 9">1.5.1.2</ecNumber>
    </recommendedName>
    <alternativeName>
        <fullName evidence="8">PCA reductase</fullName>
    </alternativeName>
</protein>
<name>A0A8J6NPS1_9BACT</name>
<dbReference type="InterPro" id="IPR000304">
    <property type="entry name" value="Pyrroline-COOH_reductase"/>
</dbReference>
<dbReference type="InterPro" id="IPR036291">
    <property type="entry name" value="NAD(P)-bd_dom_sf"/>
</dbReference>
<comment type="subcellular location">
    <subcellularLocation>
        <location evidence="1 8">Cytoplasm</location>
    </subcellularLocation>
</comment>
<dbReference type="Gene3D" id="3.40.50.720">
    <property type="entry name" value="NAD(P)-binding Rossmann-like Domain"/>
    <property type="match status" value="1"/>
</dbReference>
<dbReference type="PANTHER" id="PTHR11645:SF0">
    <property type="entry name" value="PYRROLINE-5-CARBOXYLATE REDUCTASE 3"/>
    <property type="match status" value="1"/>
</dbReference>
<dbReference type="EC" id="1.5.1.2" evidence="8 9"/>
<dbReference type="AlphaFoldDB" id="A0A8J6NPS1"/>
<evidence type="ECO:0000256" key="5">
    <source>
        <dbReference type="ARBA" id="ARBA00022650"/>
    </source>
</evidence>
<dbReference type="FunFam" id="3.40.50.720:FF:000190">
    <property type="entry name" value="Pyrroline-5-carboxylate reductase"/>
    <property type="match status" value="1"/>
</dbReference>
<dbReference type="InterPro" id="IPR008927">
    <property type="entry name" value="6-PGluconate_DH-like_C_sf"/>
</dbReference>
<feature type="binding site" evidence="10">
    <location>
        <position position="59"/>
    </location>
    <ligand>
        <name>NADPH</name>
        <dbReference type="ChEBI" id="CHEBI:57783"/>
    </ligand>
</feature>
<comment type="similarity">
    <text evidence="2 8">Belongs to the pyrroline-5-carboxylate reductase family.</text>
</comment>